<organism evidence="3 4">
    <name type="scientific">Candidatus Electrothrix communis</name>
    <dbReference type="NCBI Taxonomy" id="1859133"/>
    <lineage>
        <taxon>Bacteria</taxon>
        <taxon>Pseudomonadati</taxon>
        <taxon>Thermodesulfobacteriota</taxon>
        <taxon>Desulfobulbia</taxon>
        <taxon>Desulfobulbales</taxon>
        <taxon>Desulfobulbaceae</taxon>
        <taxon>Candidatus Electrothrix</taxon>
    </lineage>
</organism>
<dbReference type="GO" id="GO:0004500">
    <property type="term" value="F:dopamine beta-monooxygenase activity"/>
    <property type="evidence" value="ECO:0007669"/>
    <property type="project" value="InterPro"/>
</dbReference>
<reference evidence="3 4" key="1">
    <citation type="submission" date="2017-01" db="EMBL/GenBank/DDBJ databases">
        <title>The cable genome- insights into the physiology and evolution of filamentous bacteria capable of sulfide oxidation via long distance electron transfer.</title>
        <authorList>
            <person name="Schreiber L."/>
            <person name="Bjerg J.T."/>
            <person name="Boggild A."/>
            <person name="Van De Vossenberg J."/>
            <person name="Meysman F."/>
            <person name="Nielsen L.P."/>
            <person name="Schramm A."/>
            <person name="Kjeldsen K.U."/>
        </authorList>
    </citation>
    <scope>NUCLEOTIDE SEQUENCE [LARGE SCALE GENOMIC DNA]</scope>
    <source>
        <strain evidence="3">A1</strain>
    </source>
</reference>
<dbReference type="GO" id="GO:0042421">
    <property type="term" value="P:norepinephrine biosynthetic process"/>
    <property type="evidence" value="ECO:0007669"/>
    <property type="project" value="TreeGrafter"/>
</dbReference>
<feature type="signal peptide" evidence="1">
    <location>
        <begin position="1"/>
        <end position="25"/>
    </location>
</feature>
<feature type="domain" description="DOMON" evidence="2">
    <location>
        <begin position="35"/>
        <end position="153"/>
    </location>
</feature>
<evidence type="ECO:0000313" key="4">
    <source>
        <dbReference type="Proteomes" id="UP000288086"/>
    </source>
</evidence>
<proteinExistence type="predicted"/>
<dbReference type="GO" id="GO:0005615">
    <property type="term" value="C:extracellular space"/>
    <property type="evidence" value="ECO:0007669"/>
    <property type="project" value="TreeGrafter"/>
</dbReference>
<dbReference type="InterPro" id="IPR045266">
    <property type="entry name" value="DOH_DOMON"/>
</dbReference>
<sequence length="179" mass="19187">MKGSKRGVVVFAVLYALMSSSLVFAEGYDHETEVKDMSFAWTVDGENLKVKLSAKTTSWVGVGFNPSSKMKGAGFVLGYVKKGKVKVSDEYGDGENSHKSDKKLGGTDNVTVIGGSEKDGVTTVEFSLPLKSGEKTDAVIQTDGETTVLLAHGEGRDSFKVKHSFRTAIKVNLQTGEVK</sequence>
<evidence type="ECO:0000259" key="2">
    <source>
        <dbReference type="PROSITE" id="PS50836"/>
    </source>
</evidence>
<dbReference type="GO" id="GO:0030667">
    <property type="term" value="C:secretory granule membrane"/>
    <property type="evidence" value="ECO:0007669"/>
    <property type="project" value="TreeGrafter"/>
</dbReference>
<dbReference type="InterPro" id="IPR000945">
    <property type="entry name" value="DBH-like"/>
</dbReference>
<dbReference type="PANTHER" id="PTHR10157:SF23">
    <property type="entry name" value="MOXD1 HOMOLOG 1"/>
    <property type="match status" value="1"/>
</dbReference>
<gene>
    <name evidence="3" type="ORF">VT98_13292</name>
</gene>
<dbReference type="EMBL" id="MTKP01000329">
    <property type="protein sequence ID" value="RWX45397.1"/>
    <property type="molecule type" value="Genomic_DNA"/>
</dbReference>
<feature type="chain" id="PRO_5018547818" evidence="1">
    <location>
        <begin position="26"/>
        <end position="179"/>
    </location>
</feature>
<dbReference type="Pfam" id="PF03351">
    <property type="entry name" value="DOMON"/>
    <property type="match status" value="1"/>
</dbReference>
<protein>
    <submittedName>
        <fullName evidence="3">DOMON domain-containing protein</fullName>
    </submittedName>
</protein>
<dbReference type="CDD" id="cd09631">
    <property type="entry name" value="DOMON_DOH"/>
    <property type="match status" value="1"/>
</dbReference>
<comment type="caution">
    <text evidence="3">The sequence shown here is derived from an EMBL/GenBank/DDBJ whole genome shotgun (WGS) entry which is preliminary data.</text>
</comment>
<keyword evidence="4" id="KW-1185">Reference proteome</keyword>
<accession>A0A3S3QEI4</accession>
<dbReference type="SMART" id="SM00664">
    <property type="entry name" value="DoH"/>
    <property type="match status" value="1"/>
</dbReference>
<dbReference type="PROSITE" id="PS50836">
    <property type="entry name" value="DOMON"/>
    <property type="match status" value="1"/>
</dbReference>
<keyword evidence="1" id="KW-0732">Signal</keyword>
<dbReference type="AlphaFoldDB" id="A0A3S3QEI4"/>
<dbReference type="GO" id="GO:0006589">
    <property type="term" value="P:octopamine biosynthetic process"/>
    <property type="evidence" value="ECO:0007669"/>
    <property type="project" value="TreeGrafter"/>
</dbReference>
<dbReference type="GO" id="GO:0042420">
    <property type="term" value="P:dopamine catabolic process"/>
    <property type="evidence" value="ECO:0007669"/>
    <property type="project" value="TreeGrafter"/>
</dbReference>
<dbReference type="PANTHER" id="PTHR10157">
    <property type="entry name" value="DOPAMINE BETA HYDROXYLASE RELATED"/>
    <property type="match status" value="1"/>
</dbReference>
<evidence type="ECO:0000256" key="1">
    <source>
        <dbReference type="SAM" id="SignalP"/>
    </source>
</evidence>
<dbReference type="Proteomes" id="UP000288086">
    <property type="component" value="Unassembled WGS sequence"/>
</dbReference>
<dbReference type="Gene3D" id="2.60.40.1210">
    <property type="entry name" value="Cellobiose dehydrogenase, cytochrome domain"/>
    <property type="match status" value="1"/>
</dbReference>
<dbReference type="InterPro" id="IPR005018">
    <property type="entry name" value="DOMON_domain"/>
</dbReference>
<name>A0A3S3QEI4_9BACT</name>
<evidence type="ECO:0000313" key="3">
    <source>
        <dbReference type="EMBL" id="RWX45397.1"/>
    </source>
</evidence>